<gene>
    <name evidence="2" type="ORF">TrVE_jg10894</name>
</gene>
<dbReference type="SMART" id="SM00952">
    <property type="entry name" value="RAP"/>
    <property type="match status" value="1"/>
</dbReference>
<sequence length="266" mass="31171">MEKGGGQEWSNLIYSMGVKRVYSERILRELEERMEWFFEVGKPQEISNVMYALSYLGYDYKLINGVEYNTQECCNLLYAISISGKIYETGEEEVNRLINRIQWEEVTREGVNQINVFRCFAECEGVEVKLVKEVLEEGFRSKQSEGSKSFENEVCKELERWGYGGFEREVSPFEVEREIFKIDIAWRGEKVALEVDGPTHFLRGTDGKLRRDGPTKAKKRLLEGLGWKVVRLSSRRNEKLKKMEKEGRRKFWKKKLGKVGIHPEVK</sequence>
<protein>
    <recommendedName>
        <fullName evidence="1">RAP domain-containing protein</fullName>
    </recommendedName>
</protein>
<comment type="caution">
    <text evidence="2">The sequence shown here is derived from an EMBL/GenBank/DDBJ whole genome shotgun (WGS) entry which is preliminary data.</text>
</comment>
<dbReference type="InterPro" id="IPR013584">
    <property type="entry name" value="RAP"/>
</dbReference>
<reference evidence="3" key="1">
    <citation type="journal article" date="2023" name="Commun. Biol.">
        <title>Genome analysis of Parmales, the sister group of diatoms, reveals the evolutionary specialization of diatoms from phago-mixotrophs to photoautotrophs.</title>
        <authorList>
            <person name="Ban H."/>
            <person name="Sato S."/>
            <person name="Yoshikawa S."/>
            <person name="Yamada K."/>
            <person name="Nakamura Y."/>
            <person name="Ichinomiya M."/>
            <person name="Sato N."/>
            <person name="Blanc-Mathieu R."/>
            <person name="Endo H."/>
            <person name="Kuwata A."/>
            <person name="Ogata H."/>
        </authorList>
    </citation>
    <scope>NUCLEOTIDE SEQUENCE [LARGE SCALE GENOMIC DNA]</scope>
    <source>
        <strain evidence="3">NIES 3699</strain>
    </source>
</reference>
<keyword evidence="3" id="KW-1185">Reference proteome</keyword>
<name>A0A9W7FJS3_9STRA</name>
<proteinExistence type="predicted"/>
<dbReference type="EMBL" id="BRXX01000479">
    <property type="protein sequence ID" value="GMI13809.1"/>
    <property type="molecule type" value="Genomic_DNA"/>
</dbReference>
<feature type="domain" description="RAP" evidence="1">
    <location>
        <begin position="191"/>
        <end position="254"/>
    </location>
</feature>
<dbReference type="Proteomes" id="UP001165160">
    <property type="component" value="Unassembled WGS sequence"/>
</dbReference>
<dbReference type="Pfam" id="PF08373">
    <property type="entry name" value="RAP"/>
    <property type="match status" value="1"/>
</dbReference>
<organism evidence="2 3">
    <name type="scientific">Triparma verrucosa</name>
    <dbReference type="NCBI Taxonomy" id="1606542"/>
    <lineage>
        <taxon>Eukaryota</taxon>
        <taxon>Sar</taxon>
        <taxon>Stramenopiles</taxon>
        <taxon>Ochrophyta</taxon>
        <taxon>Bolidophyceae</taxon>
        <taxon>Parmales</taxon>
        <taxon>Triparmaceae</taxon>
        <taxon>Triparma</taxon>
    </lineage>
</organism>
<evidence type="ECO:0000313" key="2">
    <source>
        <dbReference type="EMBL" id="GMI13809.1"/>
    </source>
</evidence>
<evidence type="ECO:0000259" key="1">
    <source>
        <dbReference type="PROSITE" id="PS51286"/>
    </source>
</evidence>
<accession>A0A9W7FJS3</accession>
<dbReference type="AlphaFoldDB" id="A0A9W7FJS3"/>
<dbReference type="PROSITE" id="PS51286">
    <property type="entry name" value="RAP"/>
    <property type="match status" value="1"/>
</dbReference>
<evidence type="ECO:0000313" key="3">
    <source>
        <dbReference type="Proteomes" id="UP001165160"/>
    </source>
</evidence>